<evidence type="ECO:0000256" key="2">
    <source>
        <dbReference type="ARBA" id="ARBA00009142"/>
    </source>
</evidence>
<keyword evidence="3" id="KW-0813">Transport</keyword>
<dbReference type="STRING" id="442562.Rumeso_01714"/>
<comment type="similarity">
    <text evidence="2 8">Belongs to the 4-toluene sulfonate uptake permease (TSUP) (TC 2.A.102) family.</text>
</comment>
<dbReference type="GO" id="GO:0005886">
    <property type="term" value="C:plasma membrane"/>
    <property type="evidence" value="ECO:0007669"/>
    <property type="project" value="UniProtKB-SubCell"/>
</dbReference>
<evidence type="ECO:0000256" key="4">
    <source>
        <dbReference type="ARBA" id="ARBA00022475"/>
    </source>
</evidence>
<evidence type="ECO:0000313" key="9">
    <source>
        <dbReference type="EMBL" id="EYD76756.1"/>
    </source>
</evidence>
<comment type="caution">
    <text evidence="9">The sequence shown here is derived from an EMBL/GenBank/DDBJ whole genome shotgun (WGS) entry which is preliminary data.</text>
</comment>
<accession>A0A017HQU7</accession>
<feature type="transmembrane region" description="Helical" evidence="8">
    <location>
        <begin position="227"/>
        <end position="245"/>
    </location>
</feature>
<keyword evidence="6 8" id="KW-1133">Transmembrane helix</keyword>
<dbReference type="RefSeq" id="WP_037277271.1">
    <property type="nucleotide sequence ID" value="NZ_KK088521.1"/>
</dbReference>
<keyword evidence="5 8" id="KW-0812">Transmembrane</keyword>
<dbReference type="Pfam" id="PF01925">
    <property type="entry name" value="TauE"/>
    <property type="match status" value="1"/>
</dbReference>
<keyword evidence="10" id="KW-1185">Reference proteome</keyword>
<sequence>MLPVGPEALILVALVAFGASLLGGVAGYGTGLILPPILVPLIGAEAVVPVIGLSSLFTNAGRVLAYRPWLDRGTALRIGLAALPGTVLGAWGFSALGGRGAALVIGSTLVVLVPLRRWARRVDWRLGPTGMAAAGAGYGAVVGGTSGSGVILLTILLATGLSGPAVIATDAAISIGLATVKTLTFAAAGALSPGLILLALAIGGAGFPGGFVAKRLALRMGDGAQTAILDGAVSVGGLLLVWQALR</sequence>
<keyword evidence="4 8" id="KW-1003">Cell membrane</keyword>
<reference evidence="9 10" key="1">
    <citation type="submission" date="2013-02" db="EMBL/GenBank/DDBJ databases">
        <authorList>
            <person name="Fiebig A."/>
            <person name="Goeker M."/>
            <person name="Klenk H.-P.P."/>
        </authorList>
    </citation>
    <scope>NUCLEOTIDE SEQUENCE [LARGE SCALE GENOMIC DNA]</scope>
    <source>
        <strain evidence="9 10">DSM 19309</strain>
    </source>
</reference>
<dbReference type="PATRIC" id="fig|442562.3.peg.1697"/>
<evidence type="ECO:0000256" key="7">
    <source>
        <dbReference type="ARBA" id="ARBA00023136"/>
    </source>
</evidence>
<name>A0A017HQU7_9RHOB</name>
<evidence type="ECO:0000256" key="5">
    <source>
        <dbReference type="ARBA" id="ARBA00022692"/>
    </source>
</evidence>
<dbReference type="HOGENOM" id="CLU_054750_4_2_5"/>
<gene>
    <name evidence="9" type="ORF">Rumeso_01714</name>
</gene>
<dbReference type="InterPro" id="IPR002781">
    <property type="entry name" value="TM_pro_TauE-like"/>
</dbReference>
<feature type="transmembrane region" description="Helical" evidence="8">
    <location>
        <begin position="37"/>
        <end position="57"/>
    </location>
</feature>
<feature type="transmembrane region" description="Helical" evidence="8">
    <location>
        <begin position="185"/>
        <end position="207"/>
    </location>
</feature>
<dbReference type="PANTHER" id="PTHR30269">
    <property type="entry name" value="TRANSMEMBRANE PROTEIN YFCA"/>
    <property type="match status" value="1"/>
</dbReference>
<dbReference type="Proteomes" id="UP000019666">
    <property type="component" value="Unassembled WGS sequence"/>
</dbReference>
<evidence type="ECO:0000313" key="10">
    <source>
        <dbReference type="Proteomes" id="UP000019666"/>
    </source>
</evidence>
<feature type="transmembrane region" description="Helical" evidence="8">
    <location>
        <begin position="100"/>
        <end position="119"/>
    </location>
</feature>
<dbReference type="OrthoDB" id="8126953at2"/>
<dbReference type="AlphaFoldDB" id="A0A017HQU7"/>
<proteinExistence type="inferred from homology"/>
<evidence type="ECO:0000256" key="8">
    <source>
        <dbReference type="RuleBase" id="RU363041"/>
    </source>
</evidence>
<organism evidence="9 10">
    <name type="scientific">Rubellimicrobium mesophilum DSM 19309</name>
    <dbReference type="NCBI Taxonomy" id="442562"/>
    <lineage>
        <taxon>Bacteria</taxon>
        <taxon>Pseudomonadati</taxon>
        <taxon>Pseudomonadota</taxon>
        <taxon>Alphaproteobacteria</taxon>
        <taxon>Rhodobacterales</taxon>
        <taxon>Roseobacteraceae</taxon>
        <taxon>Rubellimicrobium</taxon>
    </lineage>
</organism>
<dbReference type="PANTHER" id="PTHR30269:SF23">
    <property type="entry name" value="MEMBRANE TRANSPORTER PROTEIN YDHB-RELATED"/>
    <property type="match status" value="1"/>
</dbReference>
<dbReference type="EMBL" id="AOSK01000041">
    <property type="protein sequence ID" value="EYD76756.1"/>
    <property type="molecule type" value="Genomic_DNA"/>
</dbReference>
<evidence type="ECO:0000256" key="3">
    <source>
        <dbReference type="ARBA" id="ARBA00022448"/>
    </source>
</evidence>
<evidence type="ECO:0000256" key="6">
    <source>
        <dbReference type="ARBA" id="ARBA00022989"/>
    </source>
</evidence>
<evidence type="ECO:0000256" key="1">
    <source>
        <dbReference type="ARBA" id="ARBA00004651"/>
    </source>
</evidence>
<keyword evidence="7 8" id="KW-0472">Membrane</keyword>
<dbReference type="InterPro" id="IPR052017">
    <property type="entry name" value="TSUP"/>
</dbReference>
<comment type="subcellular location">
    <subcellularLocation>
        <location evidence="1 8">Cell membrane</location>
        <topology evidence="1 8">Multi-pass membrane protein</topology>
    </subcellularLocation>
</comment>
<protein>
    <recommendedName>
        <fullName evidence="8">Probable membrane transporter protein</fullName>
    </recommendedName>
</protein>